<feature type="binding site" evidence="7">
    <location>
        <position position="54"/>
    </location>
    <ligand>
        <name>L-glutamate</name>
        <dbReference type="ChEBI" id="CHEBI:29985"/>
    </ligand>
</feature>
<evidence type="ECO:0000256" key="5">
    <source>
        <dbReference type="ARBA" id="ARBA00022840"/>
    </source>
</evidence>
<dbReference type="Gene3D" id="3.40.50.620">
    <property type="entry name" value="HUPs"/>
    <property type="match status" value="1"/>
</dbReference>
<feature type="binding site" evidence="7">
    <location>
        <position position="144"/>
    </location>
    <ligand>
        <name>Zn(2+)</name>
        <dbReference type="ChEBI" id="CHEBI:29105"/>
    </ligand>
</feature>
<gene>
    <name evidence="7 10" type="primary">gluQ</name>
    <name evidence="10" type="ORF">KL86DPRO_11013</name>
</gene>
<dbReference type="InterPro" id="IPR000924">
    <property type="entry name" value="Glu/Gln-tRNA-synth"/>
</dbReference>
<proteinExistence type="inferred from homology"/>
<dbReference type="GO" id="GO:0005524">
    <property type="term" value="F:ATP binding"/>
    <property type="evidence" value="ECO:0007669"/>
    <property type="project" value="UniProtKB-KW"/>
</dbReference>
<comment type="cofactor">
    <cofactor evidence="7">
        <name>Zn(2+)</name>
        <dbReference type="ChEBI" id="CHEBI:29105"/>
    </cofactor>
    <text evidence="7">Binds 1 zinc ion per subunit.</text>
</comment>
<organism evidence="10">
    <name type="scientific">uncultured delta proteobacterium</name>
    <dbReference type="NCBI Taxonomy" id="34034"/>
    <lineage>
        <taxon>Bacteria</taxon>
        <taxon>Deltaproteobacteria</taxon>
        <taxon>environmental samples</taxon>
    </lineage>
</organism>
<name>A0A212J9Z4_9DELT</name>
<feature type="binding site" evidence="7">
    <location>
        <position position="123"/>
    </location>
    <ligand>
        <name>Zn(2+)</name>
        <dbReference type="ChEBI" id="CHEBI:29105"/>
    </ligand>
</feature>
<dbReference type="SUPFAM" id="SSF52374">
    <property type="entry name" value="Nucleotidylyl transferase"/>
    <property type="match status" value="1"/>
</dbReference>
<comment type="function">
    <text evidence="7">Catalyzes the tRNA-independent activation of glutamate in presence of ATP and the subsequent transfer of glutamate onto a tRNA(Asp). Glutamate is transferred on the 2-amino-5-(4,5-dihydroxy-2-cyclopenten-1-yl) moiety of the queuosine in the wobble position of the QUC anticodon.</text>
</comment>
<keyword evidence="2 7" id="KW-0479">Metal-binding</keyword>
<evidence type="ECO:0000256" key="7">
    <source>
        <dbReference type="HAMAP-Rule" id="MF_01428"/>
    </source>
</evidence>
<dbReference type="InterPro" id="IPR014729">
    <property type="entry name" value="Rossmann-like_a/b/a_fold"/>
</dbReference>
<feature type="short sequence motif" description="'KMSKS' region" evidence="7">
    <location>
        <begin position="266"/>
        <end position="270"/>
    </location>
</feature>
<dbReference type="NCBIfam" id="NF004315">
    <property type="entry name" value="PRK05710.1-4"/>
    <property type="match status" value="1"/>
</dbReference>
<dbReference type="PANTHER" id="PTHR43311:SF1">
    <property type="entry name" value="GLUTAMYL-Q TRNA(ASP) SYNTHETASE"/>
    <property type="match status" value="1"/>
</dbReference>
<feature type="binding site" evidence="7">
    <location>
        <position position="210"/>
    </location>
    <ligand>
        <name>L-glutamate</name>
        <dbReference type="ChEBI" id="CHEBI:29985"/>
    </ligand>
</feature>
<dbReference type="PANTHER" id="PTHR43311">
    <property type="entry name" value="GLUTAMATE--TRNA LIGASE"/>
    <property type="match status" value="1"/>
</dbReference>
<evidence type="ECO:0000256" key="2">
    <source>
        <dbReference type="ARBA" id="ARBA00022723"/>
    </source>
</evidence>
<keyword evidence="4 7" id="KW-0862">Zinc</keyword>
<dbReference type="Pfam" id="PF00749">
    <property type="entry name" value="tRNA-synt_1c"/>
    <property type="match status" value="1"/>
</dbReference>
<dbReference type="GO" id="GO:0006424">
    <property type="term" value="P:glutamyl-tRNA aminoacylation"/>
    <property type="evidence" value="ECO:0007669"/>
    <property type="project" value="InterPro"/>
</dbReference>
<feature type="binding site" evidence="7">
    <location>
        <begin position="18"/>
        <end position="22"/>
    </location>
    <ligand>
        <name>L-glutamate</name>
        <dbReference type="ChEBI" id="CHEBI:29985"/>
    </ligand>
</feature>
<dbReference type="GO" id="GO:0008270">
    <property type="term" value="F:zinc ion binding"/>
    <property type="evidence" value="ECO:0007669"/>
    <property type="project" value="UniProtKB-UniRule"/>
</dbReference>
<dbReference type="InterPro" id="IPR020058">
    <property type="entry name" value="Glu/Gln-tRNA-synth_Ib_cat-dom"/>
</dbReference>
<dbReference type="NCBIfam" id="TIGR03838">
    <property type="entry name" value="queuosine_YadB"/>
    <property type="match status" value="1"/>
</dbReference>
<feature type="binding site" evidence="7">
    <location>
        <position position="228"/>
    </location>
    <ligand>
        <name>L-glutamate</name>
        <dbReference type="ChEBI" id="CHEBI:29985"/>
    </ligand>
</feature>
<comment type="similarity">
    <text evidence="7">Belongs to the class-I aminoacyl-tRNA synthetase family. GluQ subfamily.</text>
</comment>
<evidence type="ECO:0000256" key="3">
    <source>
        <dbReference type="ARBA" id="ARBA00022741"/>
    </source>
</evidence>
<feature type="binding site" evidence="7">
    <location>
        <position position="269"/>
    </location>
    <ligand>
        <name>ATP</name>
        <dbReference type="ChEBI" id="CHEBI:30616"/>
    </ligand>
</feature>
<dbReference type="AlphaFoldDB" id="A0A212J9Z4"/>
<feature type="binding site" evidence="7">
    <location>
        <position position="121"/>
    </location>
    <ligand>
        <name>Zn(2+)</name>
        <dbReference type="ChEBI" id="CHEBI:29105"/>
    </ligand>
</feature>
<dbReference type="InterPro" id="IPR001412">
    <property type="entry name" value="aa-tRNA-synth_I_CS"/>
</dbReference>
<dbReference type="PROSITE" id="PS00178">
    <property type="entry name" value="AA_TRNA_LIGASE_I"/>
    <property type="match status" value="1"/>
</dbReference>
<dbReference type="GO" id="GO:0005829">
    <property type="term" value="C:cytosol"/>
    <property type="evidence" value="ECO:0007669"/>
    <property type="project" value="TreeGrafter"/>
</dbReference>
<keyword evidence="5 7" id="KW-0067">ATP-binding</keyword>
<dbReference type="PRINTS" id="PR00987">
    <property type="entry name" value="TRNASYNTHGLU"/>
</dbReference>
<keyword evidence="6 7" id="KW-0030">Aminoacyl-tRNA synthetase</keyword>
<evidence type="ECO:0000256" key="4">
    <source>
        <dbReference type="ARBA" id="ARBA00022833"/>
    </source>
</evidence>
<dbReference type="InterPro" id="IPR022380">
    <property type="entry name" value="Glu-Q_tRNA(Asp)_Synthase"/>
</dbReference>
<keyword evidence="8" id="KW-0648">Protein biosynthesis</keyword>
<dbReference type="GO" id="GO:0006400">
    <property type="term" value="P:tRNA modification"/>
    <property type="evidence" value="ECO:0007669"/>
    <property type="project" value="InterPro"/>
</dbReference>
<keyword evidence="3 7" id="KW-0547">Nucleotide-binding</keyword>
<feature type="domain" description="Glutamyl/glutaminyl-tRNA synthetase class Ib catalytic" evidence="9">
    <location>
        <begin position="15"/>
        <end position="293"/>
    </location>
</feature>
<evidence type="ECO:0000313" key="10">
    <source>
        <dbReference type="EMBL" id="SBV96249.1"/>
    </source>
</evidence>
<evidence type="ECO:0000256" key="8">
    <source>
        <dbReference type="RuleBase" id="RU363037"/>
    </source>
</evidence>
<evidence type="ECO:0000256" key="1">
    <source>
        <dbReference type="ARBA" id="ARBA00022598"/>
    </source>
</evidence>
<dbReference type="HAMAP" id="MF_01428">
    <property type="entry name" value="Glu_Q_tRNA_synth"/>
    <property type="match status" value="1"/>
</dbReference>
<reference evidence="10" key="1">
    <citation type="submission" date="2016-04" db="EMBL/GenBank/DDBJ databases">
        <authorList>
            <person name="Evans L.H."/>
            <person name="Alamgir A."/>
            <person name="Owens N."/>
            <person name="Weber N.D."/>
            <person name="Virtaneva K."/>
            <person name="Barbian K."/>
            <person name="Babar A."/>
            <person name="Rosenke K."/>
        </authorList>
    </citation>
    <scope>NUCLEOTIDE SEQUENCE</scope>
    <source>
        <strain evidence="10">86</strain>
    </source>
</reference>
<protein>
    <recommendedName>
        <fullName evidence="7">Glutamyl-Q tRNA(Asp) synthetase</fullName>
        <shortName evidence="7">Glu-Q-RSs</shortName>
        <ecNumber evidence="7">6.1.1.-</ecNumber>
    </recommendedName>
</protein>
<dbReference type="EC" id="6.1.1.-" evidence="7"/>
<sequence>MIFFANDIPAAETGIRGRLAPSPTGFLHLGNAWAFWLAWLDARSLGGECVLRLEDIDPARSRPEFAEALMRDLSWLGLDWDYGPGGKRDWEFPGTFRQSERTALYRDALRFLHERGRVYPCYCTRKELRDIAGAPHVDDVGAPYPGTCRDLTEEARKRHEAAGRRCSMRLLCPEEASWAFDDMVVGERAMTLAACGGDFALRRSDGVFAYQLAVVVDDITMGVTRVVRGEDIMVSTPRQLYLYSLFGARPPRYAHVPLVTDDSGERLAKRHASLTLGALRDAGVRPQTILGWLAAESGLRPAFAPMRADEGIDGFSFAALHARRLRLPPDPVAFFLAAQAKGI</sequence>
<feature type="binding site" evidence="7">
    <location>
        <position position="148"/>
    </location>
    <ligand>
        <name>Zn(2+)</name>
        <dbReference type="ChEBI" id="CHEBI:29105"/>
    </ligand>
</feature>
<evidence type="ECO:0000256" key="6">
    <source>
        <dbReference type="ARBA" id="ARBA00023146"/>
    </source>
</evidence>
<feature type="short sequence motif" description="'HIGH' region" evidence="7">
    <location>
        <begin position="21"/>
        <end position="31"/>
    </location>
</feature>
<evidence type="ECO:0000259" key="9">
    <source>
        <dbReference type="Pfam" id="PF00749"/>
    </source>
</evidence>
<accession>A0A212J9Z4</accession>
<dbReference type="EMBL" id="FLUQ01000001">
    <property type="protein sequence ID" value="SBV96249.1"/>
    <property type="molecule type" value="Genomic_DNA"/>
</dbReference>
<dbReference type="InterPro" id="IPR049940">
    <property type="entry name" value="GluQ/Sye"/>
</dbReference>
<dbReference type="NCBIfam" id="NF004314">
    <property type="entry name" value="PRK05710.1-3"/>
    <property type="match status" value="1"/>
</dbReference>
<dbReference type="GO" id="GO:0004818">
    <property type="term" value="F:glutamate-tRNA ligase activity"/>
    <property type="evidence" value="ECO:0007669"/>
    <property type="project" value="TreeGrafter"/>
</dbReference>
<keyword evidence="1 7" id="KW-0436">Ligase</keyword>